<feature type="compositionally biased region" description="Low complexity" evidence="1">
    <location>
        <begin position="76"/>
        <end position="91"/>
    </location>
</feature>
<feature type="region of interest" description="Disordered" evidence="1">
    <location>
        <begin position="199"/>
        <end position="266"/>
    </location>
</feature>
<evidence type="ECO:0000256" key="1">
    <source>
        <dbReference type="SAM" id="MobiDB-lite"/>
    </source>
</evidence>
<name>A0AAN6N4H1_9PEZI</name>
<accession>A0AAN6N4H1</accession>
<feature type="region of interest" description="Disordered" evidence="1">
    <location>
        <begin position="341"/>
        <end position="362"/>
    </location>
</feature>
<dbReference type="AlphaFoldDB" id="A0AAN6N4H1"/>
<comment type="caution">
    <text evidence="2">The sequence shown here is derived from an EMBL/GenBank/DDBJ whole genome shotgun (WGS) entry which is preliminary data.</text>
</comment>
<dbReference type="InterPro" id="IPR018800">
    <property type="entry name" value="PRCC"/>
</dbReference>
<evidence type="ECO:0000313" key="2">
    <source>
        <dbReference type="EMBL" id="KAK3937257.1"/>
    </source>
</evidence>
<reference evidence="3" key="1">
    <citation type="journal article" date="2023" name="Mol. Phylogenet. Evol.">
        <title>Genome-scale phylogeny and comparative genomics of the fungal order Sordariales.</title>
        <authorList>
            <person name="Hensen N."/>
            <person name="Bonometti L."/>
            <person name="Westerberg I."/>
            <person name="Brannstrom I.O."/>
            <person name="Guillou S."/>
            <person name="Cros-Aarteil S."/>
            <person name="Calhoun S."/>
            <person name="Haridas S."/>
            <person name="Kuo A."/>
            <person name="Mondo S."/>
            <person name="Pangilinan J."/>
            <person name="Riley R."/>
            <person name="LaButti K."/>
            <person name="Andreopoulos B."/>
            <person name="Lipzen A."/>
            <person name="Chen C."/>
            <person name="Yan M."/>
            <person name="Daum C."/>
            <person name="Ng V."/>
            <person name="Clum A."/>
            <person name="Steindorff A."/>
            <person name="Ohm R.A."/>
            <person name="Martin F."/>
            <person name="Silar P."/>
            <person name="Natvig D.O."/>
            <person name="Lalanne C."/>
            <person name="Gautier V."/>
            <person name="Ament-Velasquez S.L."/>
            <person name="Kruys A."/>
            <person name="Hutchinson M.I."/>
            <person name="Powell A.J."/>
            <person name="Barry K."/>
            <person name="Miller A.N."/>
            <person name="Grigoriev I.V."/>
            <person name="Debuchy R."/>
            <person name="Gladieux P."/>
            <person name="Hiltunen Thoren M."/>
            <person name="Johannesson H."/>
        </authorList>
    </citation>
    <scope>NUCLEOTIDE SEQUENCE [LARGE SCALE GENOMIC DNA]</scope>
    <source>
        <strain evidence="3">CBS 340.73</strain>
    </source>
</reference>
<feature type="compositionally biased region" description="Acidic residues" evidence="1">
    <location>
        <begin position="142"/>
        <end position="154"/>
    </location>
</feature>
<organism evidence="2 3">
    <name type="scientific">Diplogelasinospora grovesii</name>
    <dbReference type="NCBI Taxonomy" id="303347"/>
    <lineage>
        <taxon>Eukaryota</taxon>
        <taxon>Fungi</taxon>
        <taxon>Dikarya</taxon>
        <taxon>Ascomycota</taxon>
        <taxon>Pezizomycotina</taxon>
        <taxon>Sordariomycetes</taxon>
        <taxon>Sordariomycetidae</taxon>
        <taxon>Sordariales</taxon>
        <taxon>Diplogelasinosporaceae</taxon>
        <taxon>Diplogelasinospora</taxon>
    </lineage>
</organism>
<evidence type="ECO:0000313" key="3">
    <source>
        <dbReference type="Proteomes" id="UP001303473"/>
    </source>
</evidence>
<dbReference type="Proteomes" id="UP001303473">
    <property type="component" value="Unassembled WGS sequence"/>
</dbReference>
<feature type="region of interest" description="Disordered" evidence="1">
    <location>
        <begin position="414"/>
        <end position="435"/>
    </location>
</feature>
<gene>
    <name evidence="2" type="ORF">QBC46DRAFT_12769</name>
</gene>
<dbReference type="EMBL" id="MU853859">
    <property type="protein sequence ID" value="KAK3937257.1"/>
    <property type="molecule type" value="Genomic_DNA"/>
</dbReference>
<protein>
    <submittedName>
        <fullName evidence="2">Mitotic checkpoint regulator, MAD2B-interacting-domain-containing protein</fullName>
    </submittedName>
</protein>
<proteinExistence type="predicted"/>
<sequence>MALVDYSDSDSDSETIQKPVVTDKPQPQQPPSTSTKKPFQKLVSSSGSAKKIVVNLPTATPDDANADERPAKRAKVAAAAGSSRFSSFGSFLPPPKKTTPAVSRNDTGDANAGGSSNKATPSRPLFSLRTGAEPAFSRAPADEDDGQVGEEEEGGGSSAPRLNLPPPKKAPSGPSIPEGQKPEEEVKLVGKPLMFKPLSVGRKPLAGKNKKTTIDSAKATGVTMTAQQPVRGEIPKEHVLPTPPPVKKKVSLFSADDGDTRPALGNAAIGTGGAYEPLLFTSTADGGKDGVLDKQTWTEDYDSLSLPAGVDGGFSAASSNGRQQQSLSSIADDLGLSEAARRELFGRQRGGQRQQQEPTAGKIVHFNMEQEYTHNEELRASGEQQVYNPVRSIAPGKHSLRQIVNMAQNNQTALEDSFAQGRSNRKDAAGRYGWK</sequence>
<feature type="region of interest" description="Disordered" evidence="1">
    <location>
        <begin position="1"/>
        <end position="186"/>
    </location>
</feature>
<dbReference type="Pfam" id="PF10253">
    <property type="entry name" value="PRCC"/>
    <property type="match status" value="1"/>
</dbReference>
<keyword evidence="3" id="KW-1185">Reference proteome</keyword>